<name>A0ABY1JT82_9BACL</name>
<gene>
    <name evidence="1" type="ORF">SAMN05421578_103534</name>
</gene>
<accession>A0ABY1JT82</accession>
<proteinExistence type="predicted"/>
<dbReference type="EMBL" id="FTNK01000003">
    <property type="protein sequence ID" value="SIQ71989.1"/>
    <property type="molecule type" value="Genomic_DNA"/>
</dbReference>
<comment type="caution">
    <text evidence="1">The sequence shown here is derived from an EMBL/GenBank/DDBJ whole genome shotgun (WGS) entry which is preliminary data.</text>
</comment>
<keyword evidence="2" id="KW-1185">Reference proteome</keyword>
<evidence type="ECO:0000313" key="2">
    <source>
        <dbReference type="Proteomes" id="UP000186666"/>
    </source>
</evidence>
<evidence type="ECO:0000313" key="1">
    <source>
        <dbReference type="EMBL" id="SIQ71989.1"/>
    </source>
</evidence>
<sequence length="53" mass="5445">MSNKSKVYFKVVIINKPKNINKNKLINIDPDFTAANAGGGGGGGNNGAVTVTP</sequence>
<dbReference type="RefSeq" id="WP_156510110.1">
    <property type="nucleotide sequence ID" value="NZ_FTNK01000003.1"/>
</dbReference>
<reference evidence="1 2" key="1">
    <citation type="submission" date="2017-01" db="EMBL/GenBank/DDBJ databases">
        <authorList>
            <person name="Varghese N."/>
            <person name="Submissions S."/>
        </authorList>
    </citation>
    <scope>NUCLEOTIDE SEQUENCE [LARGE SCALE GENOMIC DNA]</scope>
    <source>
        <strain evidence="1 2">ATCC 23464</strain>
    </source>
</reference>
<dbReference type="Proteomes" id="UP000186666">
    <property type="component" value="Unassembled WGS sequence"/>
</dbReference>
<protein>
    <submittedName>
        <fullName evidence="1">Uncharacterized protein</fullName>
    </submittedName>
</protein>
<organism evidence="1 2">
    <name type="scientific">Paenibacillus macquariensis</name>
    <dbReference type="NCBI Taxonomy" id="948756"/>
    <lineage>
        <taxon>Bacteria</taxon>
        <taxon>Bacillati</taxon>
        <taxon>Bacillota</taxon>
        <taxon>Bacilli</taxon>
        <taxon>Bacillales</taxon>
        <taxon>Paenibacillaceae</taxon>
        <taxon>Paenibacillus</taxon>
    </lineage>
</organism>